<sequence length="396" mass="48347">MINNFNIYNKLYNLFFLSFKIGKGLIIWLNNGLYIKNIIIKILLNLYNKSNYFLVESPHIGLNNMYIISGHYLKYKKNFFNFYKKSNYYLKPMNCPHHCYIYKYLKPKLPFRIIEYSYIYRYEKSGELKNIFRSRSFIQDDCHIFCKKKHINHEINIIFKHILYIFKIFNFNKFKVILSIKNDSDKYINNKYWNYSQNILLNFLINKKIKFNIIKGEAAFYGPKIDFMVKDLLGKYWQLSTIQLDYNLPINFNLNHKKKIIIIHRALLGSFERFIGLILENNNNNLPIWLSIIHLSIIPINIKFLKFSQKIKNYFFKKINIIIKLYNNFKKNLNFYIKKSELKKIPFILVIGEKEYKKKKFILRCRNKKYKFFKNIKLLLLYIKYKINIPLYDRKN</sequence>
<dbReference type="SUPFAM" id="SSF52954">
    <property type="entry name" value="Class II aaRS ABD-related"/>
    <property type="match status" value="1"/>
</dbReference>
<keyword evidence="3" id="KW-0963">Cytoplasm</keyword>
<evidence type="ECO:0000256" key="10">
    <source>
        <dbReference type="ARBA" id="ARBA00023146"/>
    </source>
</evidence>
<keyword evidence="7" id="KW-0862">Zinc</keyword>
<evidence type="ECO:0000256" key="5">
    <source>
        <dbReference type="ARBA" id="ARBA00022723"/>
    </source>
</evidence>
<dbReference type="AlphaFoldDB" id="A0AAU7QSQ2"/>
<dbReference type="GO" id="GO:0004829">
    <property type="term" value="F:threonine-tRNA ligase activity"/>
    <property type="evidence" value="ECO:0007669"/>
    <property type="project" value="UniProtKB-EC"/>
</dbReference>
<dbReference type="PANTHER" id="PTHR11451:SF44">
    <property type="entry name" value="THREONINE--TRNA LIGASE, CHLOROPLASTIC_MITOCHONDRIAL 2"/>
    <property type="match status" value="1"/>
</dbReference>
<proteinExistence type="inferred from homology"/>
<dbReference type="Gene3D" id="3.30.930.10">
    <property type="entry name" value="Bira Bifunctional Protein, Domain 2"/>
    <property type="match status" value="1"/>
</dbReference>
<evidence type="ECO:0000256" key="6">
    <source>
        <dbReference type="ARBA" id="ARBA00022741"/>
    </source>
</evidence>
<keyword evidence="4 13" id="KW-0436">Ligase</keyword>
<protein>
    <recommendedName>
        <fullName evidence="2">threonine--tRNA ligase</fullName>
        <ecNumber evidence="2">6.1.1.3</ecNumber>
    </recommendedName>
</protein>
<dbReference type="PANTHER" id="PTHR11451">
    <property type="entry name" value="THREONINE-TRNA LIGASE"/>
    <property type="match status" value="1"/>
</dbReference>
<evidence type="ECO:0000313" key="13">
    <source>
        <dbReference type="EMBL" id="XBT18742.1"/>
    </source>
</evidence>
<evidence type="ECO:0000256" key="4">
    <source>
        <dbReference type="ARBA" id="ARBA00022598"/>
    </source>
</evidence>
<keyword evidence="6" id="KW-0547">Nucleotide-binding</keyword>
<feature type="domain" description="Aminoacyl-transfer RNA synthetases class-II family profile" evidence="12">
    <location>
        <begin position="32"/>
        <end position="287"/>
    </location>
</feature>
<dbReference type="InterPro" id="IPR004154">
    <property type="entry name" value="Anticodon-bd"/>
</dbReference>
<reference evidence="13" key="1">
    <citation type="submission" date="2024-06" db="EMBL/GenBank/DDBJ databases">
        <title>Diversity, functionality, and evolutionary history of bacterial symbionts in false click beetles (Coleoptera, Throscidae).</title>
        <authorList>
            <person name="Wierz J.C."/>
            <person name="Malm H."/>
            <person name="Kaltenpoth M."/>
            <person name="Engl T."/>
        </authorList>
    </citation>
    <scope>NUCLEOTIDE SEQUENCE</scope>
    <source>
        <strain evidence="13">Tcar</strain>
    </source>
</reference>
<evidence type="ECO:0000256" key="3">
    <source>
        <dbReference type="ARBA" id="ARBA00022490"/>
    </source>
</evidence>
<dbReference type="InterPro" id="IPR006195">
    <property type="entry name" value="aa-tRNA-synth_II"/>
</dbReference>
<dbReference type="InterPro" id="IPR036621">
    <property type="entry name" value="Anticodon-bd_dom_sf"/>
</dbReference>
<dbReference type="Pfam" id="PF03129">
    <property type="entry name" value="HGTP_anticodon"/>
    <property type="match status" value="1"/>
</dbReference>
<evidence type="ECO:0000256" key="9">
    <source>
        <dbReference type="ARBA" id="ARBA00022917"/>
    </source>
</evidence>
<evidence type="ECO:0000256" key="1">
    <source>
        <dbReference type="ARBA" id="ARBA00008226"/>
    </source>
</evidence>
<evidence type="ECO:0000259" key="12">
    <source>
        <dbReference type="PROSITE" id="PS50862"/>
    </source>
</evidence>
<dbReference type="GO" id="GO:0005737">
    <property type="term" value="C:cytoplasm"/>
    <property type="evidence" value="ECO:0007669"/>
    <property type="project" value="InterPro"/>
</dbReference>
<comment type="similarity">
    <text evidence="1">Belongs to the class-II aminoacyl-tRNA synthetase family.</text>
</comment>
<keyword evidence="9" id="KW-0648">Protein biosynthesis</keyword>
<dbReference type="PRINTS" id="PR01047">
    <property type="entry name" value="TRNASYNTHTHR"/>
</dbReference>
<dbReference type="GO" id="GO:0006435">
    <property type="term" value="P:threonyl-tRNA aminoacylation"/>
    <property type="evidence" value="ECO:0007669"/>
    <property type="project" value="InterPro"/>
</dbReference>
<keyword evidence="8" id="KW-0067">ATP-binding</keyword>
<dbReference type="PROSITE" id="PS50862">
    <property type="entry name" value="AA_TRNA_LIGASE_II"/>
    <property type="match status" value="1"/>
</dbReference>
<evidence type="ECO:0000256" key="7">
    <source>
        <dbReference type="ARBA" id="ARBA00022833"/>
    </source>
</evidence>
<gene>
    <name evidence="13" type="ORF">ABNO60_00295</name>
</gene>
<evidence type="ECO:0000256" key="11">
    <source>
        <dbReference type="ARBA" id="ARBA00049515"/>
    </source>
</evidence>
<keyword evidence="5" id="KW-0479">Metal-binding</keyword>
<dbReference type="FunFam" id="3.30.930.10:FF:000002">
    <property type="entry name" value="Threonine--tRNA ligase"/>
    <property type="match status" value="1"/>
</dbReference>
<dbReference type="GO" id="GO:0046872">
    <property type="term" value="F:metal ion binding"/>
    <property type="evidence" value="ECO:0007669"/>
    <property type="project" value="UniProtKB-KW"/>
</dbReference>
<dbReference type="InterPro" id="IPR002320">
    <property type="entry name" value="Thr-tRNA-ligase_IIa"/>
</dbReference>
<accession>A0AAU7QSQ2</accession>
<dbReference type="GO" id="GO:0005524">
    <property type="term" value="F:ATP binding"/>
    <property type="evidence" value="ECO:0007669"/>
    <property type="project" value="UniProtKB-KW"/>
</dbReference>
<dbReference type="EMBL" id="CP157896">
    <property type="protein sequence ID" value="XBT18742.1"/>
    <property type="molecule type" value="Genomic_DNA"/>
</dbReference>
<evidence type="ECO:0000256" key="8">
    <source>
        <dbReference type="ARBA" id="ARBA00022840"/>
    </source>
</evidence>
<name>A0AAU7QSQ2_9FLAO</name>
<dbReference type="InterPro" id="IPR002314">
    <property type="entry name" value="aa-tRNA-synt_IIb"/>
</dbReference>
<dbReference type="Pfam" id="PF00587">
    <property type="entry name" value="tRNA-synt_2b"/>
    <property type="match status" value="1"/>
</dbReference>
<comment type="catalytic activity">
    <reaction evidence="11">
        <text>tRNA(Thr) + L-threonine + ATP = L-threonyl-tRNA(Thr) + AMP + diphosphate + H(+)</text>
        <dbReference type="Rhea" id="RHEA:24624"/>
        <dbReference type="Rhea" id="RHEA-COMP:9670"/>
        <dbReference type="Rhea" id="RHEA-COMP:9704"/>
        <dbReference type="ChEBI" id="CHEBI:15378"/>
        <dbReference type="ChEBI" id="CHEBI:30616"/>
        <dbReference type="ChEBI" id="CHEBI:33019"/>
        <dbReference type="ChEBI" id="CHEBI:57926"/>
        <dbReference type="ChEBI" id="CHEBI:78442"/>
        <dbReference type="ChEBI" id="CHEBI:78534"/>
        <dbReference type="ChEBI" id="CHEBI:456215"/>
        <dbReference type="EC" id="6.1.1.3"/>
    </reaction>
</comment>
<keyword evidence="10" id="KW-0030">Aminoacyl-tRNA synthetase</keyword>
<dbReference type="EC" id="6.1.1.3" evidence="2"/>
<dbReference type="Gene3D" id="3.40.50.800">
    <property type="entry name" value="Anticodon-binding domain"/>
    <property type="match status" value="1"/>
</dbReference>
<organism evidence="13">
    <name type="scientific">Candidatus Shikimatogenerans sp. Tcar</name>
    <dbReference type="NCBI Taxonomy" id="3158565"/>
    <lineage>
        <taxon>Bacteria</taxon>
        <taxon>Pseudomonadati</taxon>
        <taxon>Bacteroidota</taxon>
        <taxon>Flavobacteriia</taxon>
        <taxon>Flavobacteriales</taxon>
        <taxon>Candidatus Shikimatogenerans</taxon>
    </lineage>
</organism>
<dbReference type="InterPro" id="IPR045864">
    <property type="entry name" value="aa-tRNA-synth_II/BPL/LPL"/>
</dbReference>
<evidence type="ECO:0000256" key="2">
    <source>
        <dbReference type="ARBA" id="ARBA00013163"/>
    </source>
</evidence>
<dbReference type="SUPFAM" id="SSF55681">
    <property type="entry name" value="Class II aaRS and biotin synthetases"/>
    <property type="match status" value="1"/>
</dbReference>